<dbReference type="STRING" id="461836.A0A0L0DUT9"/>
<evidence type="ECO:0000313" key="4">
    <source>
        <dbReference type="Proteomes" id="UP000054408"/>
    </source>
</evidence>
<dbReference type="RefSeq" id="XP_013752813.1">
    <property type="nucleotide sequence ID" value="XM_013897359.1"/>
</dbReference>
<dbReference type="PANTHER" id="PTHR47447">
    <property type="entry name" value="OS03G0856100 PROTEIN"/>
    <property type="match status" value="1"/>
</dbReference>
<dbReference type="OMA" id="MFRILAW"/>
<name>A0A0L0DUT9_THETB</name>
<dbReference type="eggNOG" id="KOG4197">
    <property type="taxonomic scope" value="Eukaryota"/>
</dbReference>
<dbReference type="OrthoDB" id="42736at2759"/>
<gene>
    <name evidence="3" type="ORF">AMSG_11277</name>
</gene>
<protein>
    <recommendedName>
        <fullName evidence="5">Pentacotripeptide-repeat region of PRORP domain-containing protein</fullName>
    </recommendedName>
</protein>
<evidence type="ECO:0008006" key="5">
    <source>
        <dbReference type="Google" id="ProtNLM"/>
    </source>
</evidence>
<dbReference type="NCBIfam" id="TIGR00756">
    <property type="entry name" value="PPR"/>
    <property type="match status" value="1"/>
</dbReference>
<dbReference type="Proteomes" id="UP000054408">
    <property type="component" value="Unassembled WGS sequence"/>
</dbReference>
<dbReference type="Pfam" id="PF13812">
    <property type="entry name" value="PPR_3"/>
    <property type="match status" value="1"/>
</dbReference>
<sequence length="391" mass="43433">MSKATMLQEAGNLTELMKLAAIVDDPVAHVHIYTELCKGYVRSGDVVGAERIVLHDMAARGLTPTASNFAVLIRAYAFEGRPDEANRIVSRMLSYKIEPDNRCVSMLVKSHAVAGDLDAACKLIQNAPLLYGTEVTPRAYEAVYMAYAAAADYPRALHWIKVMYHTTTRLRYGPIVRIAAAMPLEALEALVDLLSNEFGLCPPLGVWMLLLVKYHDARHGEDAYNLAHHILDMRLSLNLKNYKAIMNVLAFVGDVSAVYNALTMLVDDGLSPDKCILAIVLKAHNNAQSDSGLARQTWQRARAAGVEPDERCYYLMFRILAWNKSTTESHAIGLFTACLKRNMFNQHVAKSALWCAATHRFRRLANLVDRAYTADFGAHTPATLKPLMRLA</sequence>
<dbReference type="InterPro" id="IPR002885">
    <property type="entry name" value="PPR_rpt"/>
</dbReference>
<feature type="repeat" description="PPR" evidence="2">
    <location>
        <begin position="29"/>
        <end position="64"/>
    </location>
</feature>
<proteinExistence type="predicted"/>
<accession>A0A0L0DUT9</accession>
<evidence type="ECO:0000256" key="2">
    <source>
        <dbReference type="PROSITE-ProRule" id="PRU00708"/>
    </source>
</evidence>
<feature type="repeat" description="PPR" evidence="2">
    <location>
        <begin position="65"/>
        <end position="99"/>
    </location>
</feature>
<evidence type="ECO:0000313" key="3">
    <source>
        <dbReference type="EMBL" id="KNC55836.1"/>
    </source>
</evidence>
<dbReference type="InterPro" id="IPR011990">
    <property type="entry name" value="TPR-like_helical_dom_sf"/>
</dbReference>
<reference evidence="3 4" key="1">
    <citation type="submission" date="2010-05" db="EMBL/GenBank/DDBJ databases">
        <title>The Genome Sequence of Thecamonas trahens ATCC 50062.</title>
        <authorList>
            <consortium name="The Broad Institute Genome Sequencing Platform"/>
            <person name="Russ C."/>
            <person name="Cuomo C."/>
            <person name="Shea T."/>
            <person name="Young S.K."/>
            <person name="Zeng Q."/>
            <person name="Koehrsen M."/>
            <person name="Haas B."/>
            <person name="Borodovsky M."/>
            <person name="Guigo R."/>
            <person name="Alvarado L."/>
            <person name="Berlin A."/>
            <person name="Bochicchio J."/>
            <person name="Borenstein D."/>
            <person name="Chapman S."/>
            <person name="Chen Z."/>
            <person name="Freedman E."/>
            <person name="Gellesch M."/>
            <person name="Goldberg J."/>
            <person name="Griggs A."/>
            <person name="Gujja S."/>
            <person name="Heilman E."/>
            <person name="Heiman D."/>
            <person name="Hepburn T."/>
            <person name="Howarth C."/>
            <person name="Jen D."/>
            <person name="Larson L."/>
            <person name="Mehta T."/>
            <person name="Park D."/>
            <person name="Pearson M."/>
            <person name="Roberts A."/>
            <person name="Saif S."/>
            <person name="Shenoy N."/>
            <person name="Sisk P."/>
            <person name="Stolte C."/>
            <person name="Sykes S."/>
            <person name="Thomson T."/>
            <person name="Walk T."/>
            <person name="White J."/>
            <person name="Yandava C."/>
            <person name="Burger G."/>
            <person name="Gray M.W."/>
            <person name="Holland P.W.H."/>
            <person name="King N."/>
            <person name="Lang F.B.F."/>
            <person name="Roger A.J."/>
            <person name="Ruiz-Trillo I."/>
            <person name="Lander E."/>
            <person name="Nusbaum C."/>
        </authorList>
    </citation>
    <scope>NUCLEOTIDE SEQUENCE [LARGE SCALE GENOMIC DNA]</scope>
    <source>
        <strain evidence="3 4">ATCC 50062</strain>
    </source>
</reference>
<dbReference type="PANTHER" id="PTHR47447:SF28">
    <property type="entry name" value="PENTACOTRIPEPTIDE-REPEAT REGION OF PRORP DOMAIN-CONTAINING PROTEIN"/>
    <property type="match status" value="1"/>
</dbReference>
<dbReference type="AlphaFoldDB" id="A0A0L0DUT9"/>
<dbReference type="Gene3D" id="1.25.40.10">
    <property type="entry name" value="Tetratricopeptide repeat domain"/>
    <property type="match status" value="2"/>
</dbReference>
<evidence type="ECO:0000256" key="1">
    <source>
        <dbReference type="ARBA" id="ARBA00022737"/>
    </source>
</evidence>
<keyword evidence="1" id="KW-0677">Repeat</keyword>
<organism evidence="3 4">
    <name type="scientific">Thecamonas trahens ATCC 50062</name>
    <dbReference type="NCBI Taxonomy" id="461836"/>
    <lineage>
        <taxon>Eukaryota</taxon>
        <taxon>Apusozoa</taxon>
        <taxon>Apusomonadida</taxon>
        <taxon>Apusomonadidae</taxon>
        <taxon>Thecamonas</taxon>
    </lineage>
</organism>
<dbReference type="EMBL" id="GL349506">
    <property type="protein sequence ID" value="KNC55836.1"/>
    <property type="molecule type" value="Genomic_DNA"/>
</dbReference>
<dbReference type="GeneID" id="25569292"/>
<keyword evidence="4" id="KW-1185">Reference proteome</keyword>
<dbReference type="PROSITE" id="PS51375">
    <property type="entry name" value="PPR"/>
    <property type="match status" value="2"/>
</dbReference>